<evidence type="ECO:0000256" key="1">
    <source>
        <dbReference type="SAM" id="MobiDB-lite"/>
    </source>
</evidence>
<proteinExistence type="predicted"/>
<name>A0ABX6EIE3_9HYPH</name>
<keyword evidence="4" id="KW-1185">Reference proteome</keyword>
<feature type="region of interest" description="Disordered" evidence="1">
    <location>
        <begin position="1"/>
        <end position="23"/>
    </location>
</feature>
<organism evidence="3 4">
    <name type="scientific">Methylocystis rosea</name>
    <dbReference type="NCBI Taxonomy" id="173366"/>
    <lineage>
        <taxon>Bacteria</taxon>
        <taxon>Pseudomonadati</taxon>
        <taxon>Pseudomonadota</taxon>
        <taxon>Alphaproteobacteria</taxon>
        <taxon>Hyphomicrobiales</taxon>
        <taxon>Methylocystaceae</taxon>
        <taxon>Methylocystis</taxon>
    </lineage>
</organism>
<gene>
    <name evidence="3" type="ORF">F7D13_10475</name>
</gene>
<reference evidence="4" key="1">
    <citation type="submission" date="2019-09" db="EMBL/GenBank/DDBJ databases">
        <title>Isolation and complete genome sequencing of Methylocystis species.</title>
        <authorList>
            <person name="Rumah B.L."/>
            <person name="Stead C.E."/>
            <person name="Stevens B.C."/>
            <person name="Minton N.P."/>
            <person name="Grosse-Honebrink A."/>
            <person name="Zhang Y."/>
        </authorList>
    </citation>
    <scope>NUCLEOTIDE SEQUENCE [LARGE SCALE GENOMIC DNA]</scope>
    <source>
        <strain evidence="4">BRCS1</strain>
    </source>
</reference>
<feature type="signal peptide" evidence="2">
    <location>
        <begin position="1"/>
        <end position="41"/>
    </location>
</feature>
<evidence type="ECO:0000313" key="3">
    <source>
        <dbReference type="EMBL" id="QGM94414.1"/>
    </source>
</evidence>
<sequence>MQMRLAMKRAQSQRSMRQRPRSRGVEAMAVMAALLATNATAALVATGANAGPRKNAPSEATAIQLQAPPPSLAAPAPPPPPAPMGVFGADMPAAGKLVLSITPVFANLSGIKMGTRTVSNEYIVTTVPFFLNPRQTVRIIPQNIAVATQIAGLNYGVTKDFAVVLTAGMIEKNLNALTFKGASGILPLGRSLPGTTSLADVTLSGVYRIYQDDVHRIQISLGFSFPAGSYTATFKDFLLPDGTRRNIRGFYGMQPGTGTFDFLPGIVYAGYLGPWSWGLGYRGRFPLAANSLGYSWDYLLEYRLRFPFGPNPSGGYRWGDLHEFNAWGGYTWTPGLTTTFRVSGSTQGPIRGFDPEIRGPAVPANPAFYGGQRVEVFGGATISGKFIGYDNATVAVEAGLPVYQNLNGPQIMKNWQAGMSLRFKI</sequence>
<evidence type="ECO:0000313" key="4">
    <source>
        <dbReference type="Proteomes" id="UP000424673"/>
    </source>
</evidence>
<feature type="chain" id="PRO_5046797871" evidence="2">
    <location>
        <begin position="42"/>
        <end position="425"/>
    </location>
</feature>
<reference evidence="3 4" key="2">
    <citation type="journal article" date="2021" name="AMB Express">
        <title>Isolation and characterisation of Methylocystis spp. for poly-3-hydroxybutyrate production using waste methane feedstocks.</title>
        <authorList>
            <person name="Rumah B.L."/>
            <person name="Stead C.E."/>
            <person name="Claxton Stevens B.H."/>
            <person name="Minton N.P."/>
            <person name="Grosse-Honebrink A."/>
            <person name="Zhang Y."/>
        </authorList>
    </citation>
    <scope>NUCLEOTIDE SEQUENCE [LARGE SCALE GENOMIC DNA]</scope>
    <source>
        <strain evidence="3 4">BRCS1</strain>
    </source>
</reference>
<accession>A0ABX6EIE3</accession>
<protein>
    <submittedName>
        <fullName evidence="3">Alpha-amylase</fullName>
    </submittedName>
</protein>
<dbReference type="EMBL" id="CP044328">
    <property type="protein sequence ID" value="QGM94414.1"/>
    <property type="molecule type" value="Genomic_DNA"/>
</dbReference>
<keyword evidence="2" id="KW-0732">Signal</keyword>
<dbReference type="Proteomes" id="UP000424673">
    <property type="component" value="Chromosome"/>
</dbReference>
<evidence type="ECO:0000256" key="2">
    <source>
        <dbReference type="SAM" id="SignalP"/>
    </source>
</evidence>